<evidence type="ECO:0000256" key="7">
    <source>
        <dbReference type="SAM" id="Coils"/>
    </source>
</evidence>
<evidence type="ECO:0000256" key="6">
    <source>
        <dbReference type="ARBA" id="ARBA00023212"/>
    </source>
</evidence>
<dbReference type="InterPro" id="IPR001849">
    <property type="entry name" value="PH_domain"/>
</dbReference>
<dbReference type="Gene3D" id="2.30.29.30">
    <property type="entry name" value="Pleckstrin-homology domain (PH domain)/Phosphotyrosine-binding domain (PTB)"/>
    <property type="match status" value="2"/>
</dbReference>
<keyword evidence="3" id="KW-0597">Phosphoprotein</keyword>
<dbReference type="GO" id="GO:0051015">
    <property type="term" value="F:actin filament binding"/>
    <property type="evidence" value="ECO:0007669"/>
    <property type="project" value="TreeGrafter"/>
</dbReference>
<feature type="compositionally biased region" description="Basic and acidic residues" evidence="8">
    <location>
        <begin position="1327"/>
        <end position="1338"/>
    </location>
</feature>
<dbReference type="GeneID" id="108435870"/>
<feature type="coiled-coil region" evidence="7">
    <location>
        <begin position="873"/>
        <end position="971"/>
    </location>
</feature>
<evidence type="ECO:0000256" key="2">
    <source>
        <dbReference type="ARBA" id="ARBA00022490"/>
    </source>
</evidence>
<dbReference type="SMART" id="SM00233">
    <property type="entry name" value="PH"/>
    <property type="match status" value="2"/>
</dbReference>
<name>A0A3B4DXK7_PYGNA</name>
<keyword evidence="11" id="KW-1185">Reference proteome</keyword>
<dbReference type="GeneTree" id="ENSGT00940000164958"/>
<feature type="domain" description="PH" evidence="9">
    <location>
        <begin position="451"/>
        <end position="547"/>
    </location>
</feature>
<sequence length="1653" mass="189094">MQIFQRDQSEPRGRSFRHCGWAKQNSATGLGDKQSFSLKDSRRNMSVKTDLTCSKFQANVFNKSRCQNCFKSRELHVMTSEEFDQAKPIYASWLCLAPEGTDFDNPVQRSRKWQRRFFILYEHGSLQFALDESPSTIPQGTADLNLCTEVIDAEARTGQKNALCIITPEQEFYIRGDSKEIINGWNEQLTVFLQTNRQNQRKKRTASSLQSQEQACETAVCSIGASETGAVEGSEPCCPEQDDGPSTKIWANGRDQDGTNALATEYLGPGNVGQLDVFHEICRVDTVESSRLPPRLRLSCPSPEPWATECDPFPLDCSLPPSNSTLSSSTSSVDWELDEDTDSSASSHDGSFLLRQATDRDETDQHHEECDREYSCLTDSRVQDDYSTDERKGKMCRRCRRRGRSRSQTHIIEKEKPEGFLEVPQSSLRPLRRARSLDGRASDSTMRPDLLNFKKGWLLSLNDHEQWRKYWFVLSAHSLRYYLDSGAEESSELVGEIDLTTCYQVTENQVQRSYGFQLHTHTHVHTLAAMTAGIRQNWIQAVMKNLQNHNAPDVASLAENHFHQVEALSGPDVTQDSRFTQRCPEQQSSHNRQHEHGAKTFGWDEVGHSCMMDPGSSREQKWVDLQTEKEQESRSRRRGREERRQRYAIVMGSSACPKDESSSLGSPEHQQQQQRRREIEERWLQVERTAIREGKKVLLYLNWESKSTVELEKLLEHYQRRVEQLTVQLTESADENQSLEQEHNAEWTCQEPTHDLGVQHKPQKMSSNKQDPVLTLTDKYQETKQLLQQENLRRQQISNRLGLCPSAHFIKEPEIKNECNVDCERTESSLASHAWCEASRDWEDEHSRAEVDGFSERAALVVKENTGSDPAVVNRFSQEAEGLARQNEALKQHNQELLNQLAEANREIDRLKAELRHQPNDCQPELESMVEPLEMELSRNREKLQEAQNKLAELEEHLKDTQREVQLREATLRGLGFLTKDREKISKISAQGETDRLCQSEIKLSEVESQLALSEQTCRERQTQNVLLRESELLNGHRIIEAEETIKMLKRELESDASSPWEGPVCLQQQQVHDGRRSREGIQRVVEESVRVRSIVLSKLLEVIKQIAGNEKQGSTSELENIQLNPTMVKTLQLEKNIWEGVVNALKDDPFQGVGTLLWYGNIKLEEIKMYLSALGVSTDSSTLLSLSRDSDPRISSNMSLSSPDIIGTHDGAMKDEKERTVLLDEQLDLIWTSLKQHVKNRLTLLNHVVSKLESPINEGQCDVCMQTDEFPLSVQDLVVSAGLDIFTACLVGTVEVQKERTLPIFEPFGSNVPYVEVQTENHERVLEQNNNREKTEANEETESPVSLKSRIKELEQLSSEGVKRLASLQQQHEEDKDRLKMDIVAAYERGFTLLKESHQKLTEDLLIKHQQEQELLQVEKERLLAEEAAATLTVIEAMKRAHCSELERVLQKAIQEKSSGDASIAEILKNHSVELASVERELDVLSELYSQKCLESVHLAQALEAERKALQHCQHQNLALHTRNQELNHHLAEEVIRLSTIAKEGSSQLVDDRQQYELEIMLRVKETEVIYLQQKISALKNELESAQTDQRLAIDRYQEIQMDHCMVKEKAEQQIEQLREHLRLAYEALAESVEKKTSATALNMAHYSLLKS</sequence>
<feature type="coiled-coil region" evidence="7">
    <location>
        <begin position="708"/>
        <end position="742"/>
    </location>
</feature>
<dbReference type="Ensembl" id="ENSPNAT00000001824.2">
    <property type="protein sequence ID" value="ENSPNAP00000027729.1"/>
    <property type="gene ID" value="ENSPNAG00000002661.2"/>
</dbReference>
<dbReference type="Pfam" id="PF00169">
    <property type="entry name" value="PH"/>
    <property type="match status" value="2"/>
</dbReference>
<feature type="coiled-coil region" evidence="7">
    <location>
        <begin position="1352"/>
        <end position="1383"/>
    </location>
</feature>
<protein>
    <recommendedName>
        <fullName evidence="9">PH domain-containing protein</fullName>
    </recommendedName>
</protein>
<dbReference type="FunFam" id="2.30.29.30:FF:000133">
    <property type="entry name" value="myosin phosphatase Rho-interacting protein isoform X1"/>
    <property type="match status" value="1"/>
</dbReference>
<dbReference type="OMA" id="RYAIVMG"/>
<dbReference type="GO" id="GO:0015629">
    <property type="term" value="C:actin cytoskeleton"/>
    <property type="evidence" value="ECO:0007669"/>
    <property type="project" value="TreeGrafter"/>
</dbReference>
<keyword evidence="5" id="KW-0009">Actin-binding</keyword>
<evidence type="ECO:0000256" key="1">
    <source>
        <dbReference type="ARBA" id="ARBA00004245"/>
    </source>
</evidence>
<feature type="compositionally biased region" description="Polar residues" evidence="8">
    <location>
        <begin position="572"/>
        <end position="590"/>
    </location>
</feature>
<dbReference type="InterPro" id="IPR052223">
    <property type="entry name" value="Actin_Cytoskeleton_Reg"/>
</dbReference>
<proteinExistence type="predicted"/>
<dbReference type="Proteomes" id="UP001501920">
    <property type="component" value="Chromosome 14"/>
</dbReference>
<dbReference type="RefSeq" id="XP_017567479.2">
    <property type="nucleotide sequence ID" value="XM_017711990.2"/>
</dbReference>
<evidence type="ECO:0000256" key="4">
    <source>
        <dbReference type="ARBA" id="ARBA00023054"/>
    </source>
</evidence>
<feature type="coiled-coil region" evidence="7">
    <location>
        <begin position="1570"/>
        <end position="1629"/>
    </location>
</feature>
<feature type="domain" description="PH" evidence="9">
    <location>
        <begin position="87"/>
        <end position="194"/>
    </location>
</feature>
<reference evidence="10" key="3">
    <citation type="submission" date="2025-09" db="UniProtKB">
        <authorList>
            <consortium name="Ensembl"/>
        </authorList>
    </citation>
    <scope>IDENTIFICATION</scope>
</reference>
<feature type="region of interest" description="Disordered" evidence="8">
    <location>
        <begin position="571"/>
        <end position="676"/>
    </location>
</feature>
<keyword evidence="4 7" id="KW-0175">Coiled coil</keyword>
<evidence type="ECO:0000256" key="8">
    <source>
        <dbReference type="SAM" id="MobiDB-lite"/>
    </source>
</evidence>
<dbReference type="SUPFAM" id="SSF50729">
    <property type="entry name" value="PH domain-like"/>
    <property type="match status" value="2"/>
</dbReference>
<evidence type="ECO:0000313" key="10">
    <source>
        <dbReference type="Ensembl" id="ENSPNAP00000027729.1"/>
    </source>
</evidence>
<dbReference type="PANTHER" id="PTHR17271:SF12">
    <property type="entry name" value="MYOSIN PHOSPHATASE RHO-INTERACTING PROTEIN ISOFORM X1"/>
    <property type="match status" value="1"/>
</dbReference>
<accession>A0A3B4DXK7</accession>
<evidence type="ECO:0000256" key="5">
    <source>
        <dbReference type="ARBA" id="ARBA00023203"/>
    </source>
</evidence>
<reference evidence="10" key="2">
    <citation type="submission" date="2025-08" db="UniProtKB">
        <authorList>
            <consortium name="Ensembl"/>
        </authorList>
    </citation>
    <scope>IDENTIFICATION</scope>
</reference>
<dbReference type="PROSITE" id="PS50003">
    <property type="entry name" value="PH_DOMAIN"/>
    <property type="match status" value="2"/>
</dbReference>
<reference evidence="10 11" key="1">
    <citation type="submission" date="2020-10" db="EMBL/GenBank/DDBJ databases">
        <title>Pygocentrus nattereri (red-bellied piranha) genome, fPygNat1, primary haplotype.</title>
        <authorList>
            <person name="Myers G."/>
            <person name="Meyer A."/>
            <person name="Karagic N."/>
            <person name="Pippel M."/>
            <person name="Winkler S."/>
            <person name="Tracey A."/>
            <person name="Wood J."/>
            <person name="Formenti G."/>
            <person name="Howe K."/>
            <person name="Fedrigo O."/>
            <person name="Jarvis E.D."/>
        </authorList>
    </citation>
    <scope>NUCLEOTIDE SEQUENCE [LARGE SCALE GENOMIC DNA]</scope>
</reference>
<feature type="compositionally biased region" description="Low complexity" evidence="8">
    <location>
        <begin position="322"/>
        <end position="332"/>
    </location>
</feature>
<organism evidence="10 11">
    <name type="scientific">Pygocentrus nattereri</name>
    <name type="common">Red-bellied piranha</name>
    <dbReference type="NCBI Taxonomy" id="42514"/>
    <lineage>
        <taxon>Eukaryota</taxon>
        <taxon>Metazoa</taxon>
        <taxon>Chordata</taxon>
        <taxon>Craniata</taxon>
        <taxon>Vertebrata</taxon>
        <taxon>Euteleostomi</taxon>
        <taxon>Actinopterygii</taxon>
        <taxon>Neopterygii</taxon>
        <taxon>Teleostei</taxon>
        <taxon>Ostariophysi</taxon>
        <taxon>Characiformes</taxon>
        <taxon>Characoidei</taxon>
        <taxon>Pygocentrus</taxon>
    </lineage>
</organism>
<feature type="region of interest" description="Disordered" evidence="8">
    <location>
        <begin position="322"/>
        <end position="352"/>
    </location>
</feature>
<dbReference type="STRING" id="42514.ENSPNAP00000027729"/>
<dbReference type="PANTHER" id="PTHR17271">
    <property type="entry name" value="PLECKSTRIN HOMOLOGY PH DOMAIN-CONTAINING PROTEIN"/>
    <property type="match status" value="1"/>
</dbReference>
<feature type="compositionally biased region" description="Basic and acidic residues" evidence="8">
    <location>
        <begin position="616"/>
        <end position="645"/>
    </location>
</feature>
<evidence type="ECO:0000256" key="3">
    <source>
        <dbReference type="ARBA" id="ARBA00022553"/>
    </source>
</evidence>
<keyword evidence="6" id="KW-0206">Cytoskeleton</keyword>
<keyword evidence="2" id="KW-0963">Cytoplasm</keyword>
<comment type="subcellular location">
    <subcellularLocation>
        <location evidence="1">Cytoplasm</location>
        <location evidence="1">Cytoskeleton</location>
    </subcellularLocation>
</comment>
<feature type="region of interest" description="Disordered" evidence="8">
    <location>
        <begin position="1327"/>
        <end position="1348"/>
    </location>
</feature>
<evidence type="ECO:0000259" key="9">
    <source>
        <dbReference type="PROSITE" id="PS50003"/>
    </source>
</evidence>
<evidence type="ECO:0000313" key="11">
    <source>
        <dbReference type="Proteomes" id="UP001501920"/>
    </source>
</evidence>
<dbReference type="InterPro" id="IPR011993">
    <property type="entry name" value="PH-like_dom_sf"/>
</dbReference>